<keyword evidence="7 15" id="KW-0479">Metal-binding</keyword>
<dbReference type="InterPro" id="IPR023298">
    <property type="entry name" value="ATPase_P-typ_TM_dom_sf"/>
</dbReference>
<dbReference type="GO" id="GO:0005524">
    <property type="term" value="F:ATP binding"/>
    <property type="evidence" value="ECO:0007669"/>
    <property type="project" value="UniProtKB-UniRule"/>
</dbReference>
<comment type="subcellular location">
    <subcellularLocation>
        <location evidence="1">Cell membrane</location>
        <topology evidence="1">Multi-pass membrane protein</topology>
    </subcellularLocation>
</comment>
<sequence length="751" mass="78437">MGSTRFCCTGCEGAHHLVQGLGLDAFYRKRETADGNLKPVDAPSLDFAAHAVAQKDGTHRLELVVSGLTCGACIWLVEQALAAEPDVRRARANLSTRRLTIGWEGPAERANDFSALIARLGFRVAPFSPACLRATEDAEGRELARALGIAAFGAMNVMLVSVPVWVGVELGEQSRHLMHWLAALIGMPTVLIAGMPLYRGAWRGLQAGRLNMDSAVSLGVIATTLMSLSETFRNGEYTWFDGATALLALMLAGRLLDRAARRRARQSVAELLALQEGQVQVLGAPAPIPVERVAVGARILVASGERLRLDARLDDAEALLDTASTTGESLPRRFARGETLAAGGVNMGAPFTATVTATATDGSLAAMGRFLERAEQARGRFPALADRAARIYIPIAHVVAVLTFLGWWLLVGAPWQAALVPAVAALIITCPCGLAIAVPAVQVVTSGALFRRGVLVASSTGIERLASADHVVLDKTGTLTEGRPRLLPGAWTDADLREAASLARRSRHPLAQALVRACPDAPVAEGVEEIPGQGLRQGATRLGSARFCGLGEDRTGMGLHLARPGAAPVAFRFADALRPDAAAAIAAFQRAGLSVELLSGDAPEVVARVAAEAGIETHRGGASPEAKAARIAELAAQGKRVLMVGDGVNDAAALASAHVSAAPAEGMDVAQAASDFVLQGGGLLPLAEAISRARLAQRVAAQNIGFAFLYNIVAVPVAILGFATPLIAALVMASSSLAVIANALRLQREMR</sequence>
<dbReference type="GO" id="GO:0005507">
    <property type="term" value="F:copper ion binding"/>
    <property type="evidence" value="ECO:0007669"/>
    <property type="project" value="TreeGrafter"/>
</dbReference>
<dbReference type="PROSITE" id="PS50846">
    <property type="entry name" value="HMA_2"/>
    <property type="match status" value="1"/>
</dbReference>
<dbReference type="InterPro" id="IPR017969">
    <property type="entry name" value="Heavy-metal-associated_CS"/>
</dbReference>
<accession>A0A840ABU5</accession>
<dbReference type="GO" id="GO:0055070">
    <property type="term" value="P:copper ion homeostasis"/>
    <property type="evidence" value="ECO:0007669"/>
    <property type="project" value="TreeGrafter"/>
</dbReference>
<dbReference type="InterPro" id="IPR036412">
    <property type="entry name" value="HAD-like_sf"/>
</dbReference>
<dbReference type="PROSITE" id="PS01047">
    <property type="entry name" value="HMA_1"/>
    <property type="match status" value="1"/>
</dbReference>
<dbReference type="PANTHER" id="PTHR43520:SF5">
    <property type="entry name" value="CATION-TRANSPORTING P-TYPE ATPASE-RELATED"/>
    <property type="match status" value="1"/>
</dbReference>
<dbReference type="SUPFAM" id="SSF55008">
    <property type="entry name" value="HMA, heavy metal-associated domain"/>
    <property type="match status" value="1"/>
</dbReference>
<evidence type="ECO:0000256" key="9">
    <source>
        <dbReference type="ARBA" id="ARBA00022840"/>
    </source>
</evidence>
<keyword evidence="9 15" id="KW-0067">ATP-binding</keyword>
<dbReference type="NCBIfam" id="TIGR01525">
    <property type="entry name" value="ATPase-IB_hvy"/>
    <property type="match status" value="1"/>
</dbReference>
<dbReference type="Gene3D" id="3.40.50.1000">
    <property type="entry name" value="HAD superfamily/HAD-like"/>
    <property type="match status" value="1"/>
</dbReference>
<comment type="caution">
    <text evidence="17">The sequence shown here is derived from an EMBL/GenBank/DDBJ whole genome shotgun (WGS) entry which is preliminary data.</text>
</comment>
<feature type="transmembrane region" description="Helical" evidence="15">
    <location>
        <begin position="422"/>
        <end position="444"/>
    </location>
</feature>
<dbReference type="AlphaFoldDB" id="A0A840ABU5"/>
<keyword evidence="18" id="KW-1185">Reference proteome</keyword>
<dbReference type="InterPro" id="IPR001757">
    <property type="entry name" value="P_typ_ATPase"/>
</dbReference>
<name>A0A840ABU5_9PROT</name>
<dbReference type="InterPro" id="IPR023299">
    <property type="entry name" value="ATPase_P-typ_cyto_dom_N"/>
</dbReference>
<keyword evidence="14 15" id="KW-0472">Membrane</keyword>
<dbReference type="InterPro" id="IPR059000">
    <property type="entry name" value="ATPase_P-type_domA"/>
</dbReference>
<dbReference type="InterPro" id="IPR036163">
    <property type="entry name" value="HMA_dom_sf"/>
</dbReference>
<dbReference type="CDD" id="cd00371">
    <property type="entry name" value="HMA"/>
    <property type="match status" value="1"/>
</dbReference>
<evidence type="ECO:0000313" key="17">
    <source>
        <dbReference type="EMBL" id="MBB3897734.1"/>
    </source>
</evidence>
<dbReference type="NCBIfam" id="TIGR01494">
    <property type="entry name" value="ATPase_P-type"/>
    <property type="match status" value="2"/>
</dbReference>
<feature type="transmembrane region" description="Helical" evidence="15">
    <location>
        <begin position="391"/>
        <end position="410"/>
    </location>
</feature>
<feature type="transmembrane region" description="Helical" evidence="15">
    <location>
        <begin position="700"/>
        <end position="720"/>
    </location>
</feature>
<dbReference type="PROSITE" id="PS00154">
    <property type="entry name" value="ATPASE_E1_E2"/>
    <property type="match status" value="1"/>
</dbReference>
<keyword evidence="4 15" id="KW-1003">Cell membrane</keyword>
<keyword evidence="5" id="KW-0597">Phosphoprotein</keyword>
<evidence type="ECO:0000256" key="1">
    <source>
        <dbReference type="ARBA" id="ARBA00004651"/>
    </source>
</evidence>
<evidence type="ECO:0000256" key="5">
    <source>
        <dbReference type="ARBA" id="ARBA00022553"/>
    </source>
</evidence>
<dbReference type="GO" id="GO:0043682">
    <property type="term" value="F:P-type divalent copper transporter activity"/>
    <property type="evidence" value="ECO:0007669"/>
    <property type="project" value="TreeGrafter"/>
</dbReference>
<evidence type="ECO:0000256" key="15">
    <source>
        <dbReference type="RuleBase" id="RU362081"/>
    </source>
</evidence>
<dbReference type="SUPFAM" id="SSF56784">
    <property type="entry name" value="HAD-like"/>
    <property type="match status" value="1"/>
</dbReference>
<evidence type="ECO:0000256" key="14">
    <source>
        <dbReference type="ARBA" id="ARBA00023136"/>
    </source>
</evidence>
<keyword evidence="10" id="KW-0460">Magnesium</keyword>
<dbReference type="InterPro" id="IPR018303">
    <property type="entry name" value="ATPase_P-typ_P_site"/>
</dbReference>
<dbReference type="EMBL" id="JACIDJ010000001">
    <property type="protein sequence ID" value="MBB3897734.1"/>
    <property type="molecule type" value="Genomic_DNA"/>
</dbReference>
<dbReference type="GO" id="GO:0005886">
    <property type="term" value="C:plasma membrane"/>
    <property type="evidence" value="ECO:0007669"/>
    <property type="project" value="UniProtKB-SubCell"/>
</dbReference>
<keyword evidence="12 15" id="KW-1133">Transmembrane helix</keyword>
<evidence type="ECO:0000256" key="11">
    <source>
        <dbReference type="ARBA" id="ARBA00022967"/>
    </source>
</evidence>
<dbReference type="Pfam" id="PF00403">
    <property type="entry name" value="HMA"/>
    <property type="match status" value="1"/>
</dbReference>
<evidence type="ECO:0000256" key="4">
    <source>
        <dbReference type="ARBA" id="ARBA00022475"/>
    </source>
</evidence>
<dbReference type="PRINTS" id="PR00119">
    <property type="entry name" value="CATATPASE"/>
</dbReference>
<dbReference type="SUPFAM" id="SSF81665">
    <property type="entry name" value="Calcium ATPase, transmembrane domain M"/>
    <property type="match status" value="1"/>
</dbReference>
<feature type="transmembrane region" description="Helical" evidence="15">
    <location>
        <begin position="177"/>
        <end position="198"/>
    </location>
</feature>
<dbReference type="PROSITE" id="PS01229">
    <property type="entry name" value="COF_2"/>
    <property type="match status" value="1"/>
</dbReference>
<proteinExistence type="inferred from homology"/>
<reference evidence="17 18" key="1">
    <citation type="submission" date="2020-08" db="EMBL/GenBank/DDBJ databases">
        <title>Genomic Encyclopedia of Type Strains, Phase IV (KMG-IV): sequencing the most valuable type-strain genomes for metagenomic binning, comparative biology and taxonomic classification.</title>
        <authorList>
            <person name="Goeker M."/>
        </authorList>
    </citation>
    <scope>NUCLEOTIDE SEQUENCE [LARGE SCALE GENOMIC DNA]</scope>
    <source>
        <strain evidence="17 18">DSM 19979</strain>
    </source>
</reference>
<dbReference type="Proteomes" id="UP000553193">
    <property type="component" value="Unassembled WGS sequence"/>
</dbReference>
<keyword evidence="6 15" id="KW-0812">Transmembrane</keyword>
<dbReference type="Gene3D" id="2.70.150.10">
    <property type="entry name" value="Calcium-transporting ATPase, cytoplasmic transduction domain A"/>
    <property type="match status" value="1"/>
</dbReference>
<dbReference type="NCBIfam" id="TIGR01511">
    <property type="entry name" value="ATPase-IB1_Cu"/>
    <property type="match status" value="1"/>
</dbReference>
<keyword evidence="11" id="KW-1278">Translocase</keyword>
<feature type="transmembrane region" description="Helical" evidence="15">
    <location>
        <begin position="239"/>
        <end position="256"/>
    </location>
</feature>
<protein>
    <submittedName>
        <fullName evidence="17">Cu2+-exporting ATPase</fullName>
    </submittedName>
</protein>
<dbReference type="PANTHER" id="PTHR43520">
    <property type="entry name" value="ATP7, ISOFORM B"/>
    <property type="match status" value="1"/>
</dbReference>
<evidence type="ECO:0000256" key="10">
    <source>
        <dbReference type="ARBA" id="ARBA00022842"/>
    </source>
</evidence>
<organism evidence="17 18">
    <name type="scientific">Roseococcus suduntuyensis</name>
    <dbReference type="NCBI Taxonomy" id="455361"/>
    <lineage>
        <taxon>Bacteria</taxon>
        <taxon>Pseudomonadati</taxon>
        <taxon>Pseudomonadota</taxon>
        <taxon>Alphaproteobacteria</taxon>
        <taxon>Acetobacterales</taxon>
        <taxon>Roseomonadaceae</taxon>
        <taxon>Roseococcus</taxon>
    </lineage>
</organism>
<dbReference type="Pfam" id="PF00122">
    <property type="entry name" value="E1-E2_ATPase"/>
    <property type="match status" value="1"/>
</dbReference>
<evidence type="ECO:0000256" key="12">
    <source>
        <dbReference type="ARBA" id="ARBA00022989"/>
    </source>
</evidence>
<evidence type="ECO:0000256" key="2">
    <source>
        <dbReference type="ARBA" id="ARBA00006024"/>
    </source>
</evidence>
<evidence type="ECO:0000259" key="16">
    <source>
        <dbReference type="PROSITE" id="PS50846"/>
    </source>
</evidence>
<dbReference type="InterPro" id="IPR008250">
    <property type="entry name" value="ATPase_P-typ_transduc_dom_A_sf"/>
</dbReference>
<evidence type="ECO:0000256" key="6">
    <source>
        <dbReference type="ARBA" id="ARBA00022692"/>
    </source>
</evidence>
<evidence type="ECO:0000256" key="8">
    <source>
        <dbReference type="ARBA" id="ARBA00022741"/>
    </source>
</evidence>
<gene>
    <name evidence="17" type="ORF">GGQ83_001160</name>
</gene>
<dbReference type="SUPFAM" id="SSF81653">
    <property type="entry name" value="Calcium ATPase, transduction domain A"/>
    <property type="match status" value="1"/>
</dbReference>
<feature type="transmembrane region" description="Helical" evidence="15">
    <location>
        <begin position="726"/>
        <end position="744"/>
    </location>
</feature>
<keyword evidence="8 15" id="KW-0547">Nucleotide-binding</keyword>
<dbReference type="InterPro" id="IPR023214">
    <property type="entry name" value="HAD_sf"/>
</dbReference>
<dbReference type="Gene3D" id="3.40.1110.10">
    <property type="entry name" value="Calcium-transporting ATPase, cytoplasmic domain N"/>
    <property type="match status" value="1"/>
</dbReference>
<dbReference type="InterPro" id="IPR027256">
    <property type="entry name" value="P-typ_ATPase_IB"/>
</dbReference>
<dbReference type="Gene3D" id="3.30.70.100">
    <property type="match status" value="1"/>
</dbReference>
<comment type="similarity">
    <text evidence="2 15">Belongs to the cation transport ATPase (P-type) (TC 3.A.3) family. Type IB subfamily.</text>
</comment>
<dbReference type="Pfam" id="PF00702">
    <property type="entry name" value="Hydrolase"/>
    <property type="match status" value="1"/>
</dbReference>
<keyword evidence="13" id="KW-0406">Ion transport</keyword>
<evidence type="ECO:0000256" key="7">
    <source>
        <dbReference type="ARBA" id="ARBA00022723"/>
    </source>
</evidence>
<evidence type="ECO:0000256" key="3">
    <source>
        <dbReference type="ARBA" id="ARBA00022448"/>
    </source>
</evidence>
<evidence type="ECO:0000256" key="13">
    <source>
        <dbReference type="ARBA" id="ARBA00023065"/>
    </source>
</evidence>
<feature type="transmembrane region" description="Helical" evidence="15">
    <location>
        <begin position="143"/>
        <end position="165"/>
    </location>
</feature>
<keyword evidence="3" id="KW-0813">Transport</keyword>
<feature type="transmembrane region" description="Helical" evidence="15">
    <location>
        <begin position="210"/>
        <end position="227"/>
    </location>
</feature>
<dbReference type="GO" id="GO:0016887">
    <property type="term" value="F:ATP hydrolysis activity"/>
    <property type="evidence" value="ECO:0007669"/>
    <property type="project" value="InterPro"/>
</dbReference>
<evidence type="ECO:0000313" key="18">
    <source>
        <dbReference type="Proteomes" id="UP000553193"/>
    </source>
</evidence>
<feature type="domain" description="HMA" evidence="16">
    <location>
        <begin position="59"/>
        <end position="125"/>
    </location>
</feature>
<dbReference type="InterPro" id="IPR006121">
    <property type="entry name" value="HMA_dom"/>
</dbReference>